<dbReference type="STRING" id="196109.A0A136IVV0"/>
<dbReference type="PANTHER" id="PTHR10039">
    <property type="entry name" value="AMELOGENIN"/>
    <property type="match status" value="1"/>
</dbReference>
<dbReference type="OrthoDB" id="5086500at2759"/>
<evidence type="ECO:0000313" key="5">
    <source>
        <dbReference type="Proteomes" id="UP000070501"/>
    </source>
</evidence>
<dbReference type="InParanoid" id="A0A136IVV0"/>
<evidence type="ECO:0000259" key="3">
    <source>
        <dbReference type="Pfam" id="PF25053"/>
    </source>
</evidence>
<keyword evidence="5" id="KW-1185">Reference proteome</keyword>
<feature type="domain" description="Nephrocystin 3-like N-terminal" evidence="2">
    <location>
        <begin position="17"/>
        <end position="74"/>
    </location>
</feature>
<dbReference type="AlphaFoldDB" id="A0A136IVV0"/>
<dbReference type="EMBL" id="KQ964256">
    <property type="protein sequence ID" value="KXJ89031.1"/>
    <property type="molecule type" value="Genomic_DNA"/>
</dbReference>
<evidence type="ECO:0000259" key="2">
    <source>
        <dbReference type="Pfam" id="PF24883"/>
    </source>
</evidence>
<dbReference type="InterPro" id="IPR027417">
    <property type="entry name" value="P-loop_NTPase"/>
</dbReference>
<evidence type="ECO:0008006" key="6">
    <source>
        <dbReference type="Google" id="ProtNLM"/>
    </source>
</evidence>
<sequence>MRAEPSHAGKTSHSDWSEPELQGCLDTALKKTRHIVYIFLDGLDEIQTSSIEQLMLLIHQFRRHPNVKLCVSSRPEPIFERTLQQYPHLRLHELNRMDIEHYVKQKLRDLSSYLPPYQLSSDDIATIARCLVDRSDGVFLWVQLVTRSLMDGASNHDSLQLLWNRIREIPDDLEALYRSMLDRRDRNTKVYRDFASTFFALVLLDDHFRATLIGDSFNMRSPLAITLYVNPDLTRRAIEHKNAKSLSEELLRRVVQTCDQMRISCAGLLDLPTKFDTTEPVEIVSDESISFIHRTARDFMLDQGRNIWQQAMPNLVACLDVQHAIACLKGRSIQPTGLFCCPSRFDLDYILLSWCCNRLITQDQRGILQELLMRKMVEEELWTKDKRNPCVLGYHGGFDHIIPQSWWESWAPTGMTRYEFLVRLHIPDETALPKAAIDWLLAKWGIAP</sequence>
<dbReference type="Proteomes" id="UP000070501">
    <property type="component" value="Unassembled WGS sequence"/>
</dbReference>
<dbReference type="Pfam" id="PF24883">
    <property type="entry name" value="NPHP3_N"/>
    <property type="match status" value="1"/>
</dbReference>
<protein>
    <recommendedName>
        <fullName evidence="6">NACHT domain-containing protein</fullName>
    </recommendedName>
</protein>
<dbReference type="SUPFAM" id="SSF52540">
    <property type="entry name" value="P-loop containing nucleoside triphosphate hydrolases"/>
    <property type="match status" value="1"/>
</dbReference>
<dbReference type="InterPro" id="IPR056693">
    <property type="entry name" value="DUF7791"/>
</dbReference>
<evidence type="ECO:0000256" key="1">
    <source>
        <dbReference type="ARBA" id="ARBA00022737"/>
    </source>
</evidence>
<feature type="domain" description="DUF7791" evidence="3">
    <location>
        <begin position="189"/>
        <end position="303"/>
    </location>
</feature>
<name>A0A136IVV0_9PEZI</name>
<dbReference type="PANTHER" id="PTHR10039:SF5">
    <property type="entry name" value="NACHT DOMAIN-CONTAINING PROTEIN"/>
    <property type="match status" value="1"/>
</dbReference>
<proteinExistence type="predicted"/>
<dbReference type="Pfam" id="PF25053">
    <property type="entry name" value="DUF7791"/>
    <property type="match status" value="1"/>
</dbReference>
<reference evidence="5" key="1">
    <citation type="submission" date="2016-02" db="EMBL/GenBank/DDBJ databases">
        <title>Draft genome sequence of Microdochium bolleyi, a fungal endophyte of beachgrass.</title>
        <authorList>
            <consortium name="DOE Joint Genome Institute"/>
            <person name="David A.S."/>
            <person name="May G."/>
            <person name="Haridas S."/>
            <person name="Lim J."/>
            <person name="Wang M."/>
            <person name="Labutti K."/>
            <person name="Lipzen A."/>
            <person name="Barry K."/>
            <person name="Grigoriev I.V."/>
        </authorList>
    </citation>
    <scope>NUCLEOTIDE SEQUENCE [LARGE SCALE GENOMIC DNA]</scope>
    <source>
        <strain evidence="5">J235TASD1</strain>
    </source>
</reference>
<organism evidence="4 5">
    <name type="scientific">Microdochium bolleyi</name>
    <dbReference type="NCBI Taxonomy" id="196109"/>
    <lineage>
        <taxon>Eukaryota</taxon>
        <taxon>Fungi</taxon>
        <taxon>Dikarya</taxon>
        <taxon>Ascomycota</taxon>
        <taxon>Pezizomycotina</taxon>
        <taxon>Sordariomycetes</taxon>
        <taxon>Xylariomycetidae</taxon>
        <taxon>Xylariales</taxon>
        <taxon>Microdochiaceae</taxon>
        <taxon>Microdochium</taxon>
    </lineage>
</organism>
<evidence type="ECO:0000313" key="4">
    <source>
        <dbReference type="EMBL" id="KXJ89031.1"/>
    </source>
</evidence>
<keyword evidence="1" id="KW-0677">Repeat</keyword>
<gene>
    <name evidence="4" type="ORF">Micbo1qcDRAFT_13906</name>
</gene>
<accession>A0A136IVV0</accession>
<dbReference type="InterPro" id="IPR056884">
    <property type="entry name" value="NPHP3-like_N"/>
</dbReference>